<reference evidence="2" key="1">
    <citation type="submission" date="2022-11" db="UniProtKB">
        <authorList>
            <consortium name="WormBaseParasite"/>
        </authorList>
    </citation>
    <scope>IDENTIFICATION</scope>
</reference>
<organism evidence="1 2">
    <name type="scientific">Romanomermis culicivorax</name>
    <name type="common">Nematode worm</name>
    <dbReference type="NCBI Taxonomy" id="13658"/>
    <lineage>
        <taxon>Eukaryota</taxon>
        <taxon>Metazoa</taxon>
        <taxon>Ecdysozoa</taxon>
        <taxon>Nematoda</taxon>
        <taxon>Enoplea</taxon>
        <taxon>Dorylaimia</taxon>
        <taxon>Mermithida</taxon>
        <taxon>Mermithoidea</taxon>
        <taxon>Mermithidae</taxon>
        <taxon>Romanomermis</taxon>
    </lineage>
</organism>
<dbReference type="WBParaSite" id="nRc.2.0.1.t46651-RA">
    <property type="protein sequence ID" value="nRc.2.0.1.t46651-RA"/>
    <property type="gene ID" value="nRc.2.0.1.g46651"/>
</dbReference>
<dbReference type="AlphaFoldDB" id="A0A915LA67"/>
<evidence type="ECO:0000313" key="2">
    <source>
        <dbReference type="WBParaSite" id="nRc.2.0.1.t46651-RA"/>
    </source>
</evidence>
<protein>
    <submittedName>
        <fullName evidence="2">Uncharacterized protein</fullName>
    </submittedName>
</protein>
<accession>A0A915LA67</accession>
<dbReference type="Proteomes" id="UP000887565">
    <property type="component" value="Unplaced"/>
</dbReference>
<sequence length="319" mass="35533">MPFHRVNVPLGNRWLIRRQQQQQQQQQLAQFSYEKSVASSPRISERNRGKLASAGTASSTTTFLHDKVTAFRSCDNRTETKSQKIQAFDAGLDADDLDFKIDRNSRFFKARLSASDSLLLQNIDNCQGRSISPSAVITTTTPATDRAWAKKPSSATTKCSLSSSLVTKSDFSEKKLKRLLLTSTASLMTGNGHYQGHSMPDLGTLTKSDKRDNDIKSLMMEDYGSVMDKSVNSMQFMDDIGDEEEQSHDDMASNTGKSLRKLRLIPNKRGMTPKSMCRGHLKHIVQLAAVPAHKCVNNNKTWARKGYFVAVEKSSCISV</sequence>
<evidence type="ECO:0000313" key="1">
    <source>
        <dbReference type="Proteomes" id="UP000887565"/>
    </source>
</evidence>
<name>A0A915LA67_ROMCU</name>
<proteinExistence type="predicted"/>
<keyword evidence="1" id="KW-1185">Reference proteome</keyword>